<protein>
    <submittedName>
        <fullName evidence="2">Uncharacterized protein</fullName>
    </submittedName>
</protein>
<sequence length="67" mass="6935">MAHVGLLALMEVDEAEGEHFDRVMAVEGGTCSSGKGGPGRMPPASLRPERRAEATAYRGAGQDVGHG</sequence>
<evidence type="ECO:0000313" key="2">
    <source>
        <dbReference type="EMBL" id="GAA1069005.1"/>
    </source>
</evidence>
<reference evidence="3" key="1">
    <citation type="journal article" date="2019" name="Int. J. Syst. Evol. Microbiol.">
        <title>The Global Catalogue of Microorganisms (GCM) 10K type strain sequencing project: providing services to taxonomists for standard genome sequencing and annotation.</title>
        <authorList>
            <consortium name="The Broad Institute Genomics Platform"/>
            <consortium name="The Broad Institute Genome Sequencing Center for Infectious Disease"/>
            <person name="Wu L."/>
            <person name="Ma J."/>
        </authorList>
    </citation>
    <scope>NUCLEOTIDE SEQUENCE [LARGE SCALE GENOMIC DNA]</scope>
    <source>
        <strain evidence="3">JCM 13004</strain>
    </source>
</reference>
<feature type="region of interest" description="Disordered" evidence="1">
    <location>
        <begin position="28"/>
        <end position="67"/>
    </location>
</feature>
<proteinExistence type="predicted"/>
<name>A0ABP4DU67_9ACTN</name>
<evidence type="ECO:0000256" key="1">
    <source>
        <dbReference type="SAM" id="MobiDB-lite"/>
    </source>
</evidence>
<accession>A0ABP4DU67</accession>
<organism evidence="2 3">
    <name type="scientific">Kitasatospora nipponensis</name>
    <dbReference type="NCBI Taxonomy" id="258049"/>
    <lineage>
        <taxon>Bacteria</taxon>
        <taxon>Bacillati</taxon>
        <taxon>Actinomycetota</taxon>
        <taxon>Actinomycetes</taxon>
        <taxon>Kitasatosporales</taxon>
        <taxon>Streptomycetaceae</taxon>
        <taxon>Kitasatospora</taxon>
    </lineage>
</organism>
<comment type="caution">
    <text evidence="2">The sequence shown here is derived from an EMBL/GenBank/DDBJ whole genome shotgun (WGS) entry which is preliminary data.</text>
</comment>
<dbReference type="Proteomes" id="UP001500037">
    <property type="component" value="Unassembled WGS sequence"/>
</dbReference>
<evidence type="ECO:0000313" key="3">
    <source>
        <dbReference type="Proteomes" id="UP001500037"/>
    </source>
</evidence>
<keyword evidence="3" id="KW-1185">Reference proteome</keyword>
<gene>
    <name evidence="2" type="ORF">GCM10009665_75360</name>
</gene>
<dbReference type="EMBL" id="BAAALF010000296">
    <property type="protein sequence ID" value="GAA1069005.1"/>
    <property type="molecule type" value="Genomic_DNA"/>
</dbReference>